<evidence type="ECO:0000256" key="6">
    <source>
        <dbReference type="ARBA" id="ARBA00022741"/>
    </source>
</evidence>
<evidence type="ECO:0000256" key="7">
    <source>
        <dbReference type="ARBA" id="ARBA00023042"/>
    </source>
</evidence>
<dbReference type="Proteomes" id="UP000022910">
    <property type="component" value="Unassembled WGS sequence"/>
</dbReference>
<dbReference type="GO" id="GO:0006370">
    <property type="term" value="P:7-methylguanosine mRNA capping"/>
    <property type="evidence" value="ECO:0007669"/>
    <property type="project" value="UniProtKB-KW"/>
</dbReference>
<evidence type="ECO:0000256" key="2">
    <source>
        <dbReference type="ARBA" id="ARBA00012475"/>
    </source>
</evidence>
<comment type="caution">
    <text evidence="14">The sequence shown here is derived from an EMBL/GenBank/DDBJ whole genome shotgun (WGS) entry which is preliminary data.</text>
</comment>
<comment type="subcellular location">
    <subcellularLocation>
        <location evidence="1">Nucleus</location>
    </subcellularLocation>
</comment>
<dbReference type="GO" id="GO:0005524">
    <property type="term" value="F:ATP binding"/>
    <property type="evidence" value="ECO:0007669"/>
    <property type="project" value="InterPro"/>
</dbReference>
<dbReference type="InterPro" id="IPR013846">
    <property type="entry name" value="mRNA_cap_enzyme_C"/>
</dbReference>
<evidence type="ECO:0000256" key="9">
    <source>
        <dbReference type="ARBA" id="ARBA00023242"/>
    </source>
</evidence>
<dbReference type="EC" id="2.7.7.50" evidence="2"/>
<dbReference type="Gene3D" id="2.40.50.140">
    <property type="entry name" value="Nucleic acid-binding proteins"/>
    <property type="match status" value="1"/>
</dbReference>
<accession>A0A015MVM2</accession>
<feature type="domain" description="mRNA capping enzyme adenylation" evidence="12">
    <location>
        <begin position="38"/>
        <end position="231"/>
    </location>
</feature>
<dbReference type="PANTHER" id="PTHR10367">
    <property type="entry name" value="MRNA-CAPPING ENZYME"/>
    <property type="match status" value="1"/>
</dbReference>
<sequence length="418" mass="49282">MSNPPPEVPGQVVDSKYLKELRSRVKELVGVSNFPGAQPISFNSAHLQELQNENYFVCEKTDGTRILIYITCDNSGQQVFLIDRKNYYRFVPSLFFPIPDDPTFSQFHHETLIDGELVNDTESDGEITLKLLTFDLLVIDRKNLMNRPLTSRLGYLKENIIKPYKNMLLKRPELVQTQPFIIDLKQMEFSYGLDKVLDSIPNLRHSSDGLIFTSSIAGYKTGTFEKMLKWKPPNENSIDFLLRYDFQDDEDKPRFCLHKWIANNEHAYYDEMHVTDDEWNETWKHDYKNHEGKIVEVVYDPTMNPHAPWRFLRFRHDKIRGNHQSVVEKIRQSIMDGITEEQLRSQIASIREAWKRRDEEANKPKQLKRPKPEDKSENESRERLENGNKSNKSKRLKYDREDNNENDKKSHRINEDTG</sequence>
<keyword evidence="5" id="KW-0548">Nucleotidyltransferase</keyword>
<name>A0A015MVM2_RHIIW</name>
<dbReference type="AlphaFoldDB" id="A0A015MVM2"/>
<evidence type="ECO:0000256" key="1">
    <source>
        <dbReference type="ARBA" id="ARBA00004123"/>
    </source>
</evidence>
<dbReference type="InterPro" id="IPR051029">
    <property type="entry name" value="mRNA_Capping_Enz/RNA_Phosphat"/>
</dbReference>
<evidence type="ECO:0000256" key="3">
    <source>
        <dbReference type="ARBA" id="ARBA00022664"/>
    </source>
</evidence>
<feature type="compositionally biased region" description="Basic and acidic residues" evidence="11">
    <location>
        <begin position="370"/>
        <end position="386"/>
    </location>
</feature>
<evidence type="ECO:0000256" key="5">
    <source>
        <dbReference type="ARBA" id="ARBA00022695"/>
    </source>
</evidence>
<keyword evidence="6" id="KW-0547">Nucleotide-binding</keyword>
<evidence type="ECO:0000256" key="11">
    <source>
        <dbReference type="SAM" id="MobiDB-lite"/>
    </source>
</evidence>
<evidence type="ECO:0000259" key="12">
    <source>
        <dbReference type="Pfam" id="PF01331"/>
    </source>
</evidence>
<dbReference type="GO" id="GO:0005634">
    <property type="term" value="C:nucleus"/>
    <property type="evidence" value="ECO:0007669"/>
    <property type="project" value="UniProtKB-SubCell"/>
</dbReference>
<keyword evidence="15" id="KW-1185">Reference proteome</keyword>
<dbReference type="Gene3D" id="3.30.470.30">
    <property type="entry name" value="DNA ligase/mRNA capping enzyme"/>
    <property type="match status" value="1"/>
</dbReference>
<dbReference type="OMA" id="KDYYVCE"/>
<evidence type="ECO:0000313" key="14">
    <source>
        <dbReference type="EMBL" id="EXX70823.1"/>
    </source>
</evidence>
<dbReference type="PANTHER" id="PTHR10367:SF17">
    <property type="entry name" value="MRNA-CAPPING ENZYME"/>
    <property type="match status" value="1"/>
</dbReference>
<gene>
    <name evidence="14" type="ORF">RirG_084030</name>
</gene>
<protein>
    <recommendedName>
        <fullName evidence="2">mRNA guanylyltransferase</fullName>
        <ecNumber evidence="2">2.7.7.50</ecNumber>
    </recommendedName>
</protein>
<dbReference type="GO" id="GO:0005525">
    <property type="term" value="F:GTP binding"/>
    <property type="evidence" value="ECO:0007669"/>
    <property type="project" value="UniProtKB-KW"/>
</dbReference>
<evidence type="ECO:0000313" key="15">
    <source>
        <dbReference type="Proteomes" id="UP000022910"/>
    </source>
</evidence>
<organism evidence="14 15">
    <name type="scientific">Rhizophagus irregularis (strain DAOM 197198w)</name>
    <name type="common">Glomus intraradices</name>
    <dbReference type="NCBI Taxonomy" id="1432141"/>
    <lineage>
        <taxon>Eukaryota</taxon>
        <taxon>Fungi</taxon>
        <taxon>Fungi incertae sedis</taxon>
        <taxon>Mucoromycota</taxon>
        <taxon>Glomeromycotina</taxon>
        <taxon>Glomeromycetes</taxon>
        <taxon>Glomerales</taxon>
        <taxon>Glomeraceae</taxon>
        <taxon>Rhizophagus</taxon>
    </lineage>
</organism>
<keyword evidence="7" id="KW-0506">mRNA capping</keyword>
<feature type="domain" description="mRNA capping enzyme C-terminal" evidence="13">
    <location>
        <begin position="235"/>
        <end position="343"/>
    </location>
</feature>
<dbReference type="GO" id="GO:0004484">
    <property type="term" value="F:mRNA guanylyltransferase activity"/>
    <property type="evidence" value="ECO:0007669"/>
    <property type="project" value="UniProtKB-EC"/>
</dbReference>
<keyword evidence="4" id="KW-0808">Transferase</keyword>
<keyword evidence="3" id="KW-0507">mRNA processing</keyword>
<dbReference type="CDD" id="cd07895">
    <property type="entry name" value="Adenylation_mRNA_capping"/>
    <property type="match status" value="1"/>
</dbReference>
<dbReference type="OrthoDB" id="200924at2759"/>
<evidence type="ECO:0000256" key="4">
    <source>
        <dbReference type="ARBA" id="ARBA00022679"/>
    </source>
</evidence>
<evidence type="ECO:0000256" key="10">
    <source>
        <dbReference type="ARBA" id="ARBA00044624"/>
    </source>
</evidence>
<feature type="compositionally biased region" description="Basic and acidic residues" evidence="11">
    <location>
        <begin position="396"/>
        <end position="418"/>
    </location>
</feature>
<comment type="catalytic activity">
    <reaction evidence="10">
        <text>a 5'-end diphospho-ribonucleoside in mRNA + GTP + H(+) = a 5'-end (5'-triphosphoguanosine)-ribonucleoside in mRNA + diphosphate</text>
        <dbReference type="Rhea" id="RHEA:67012"/>
        <dbReference type="Rhea" id="RHEA-COMP:17165"/>
        <dbReference type="Rhea" id="RHEA-COMP:17166"/>
        <dbReference type="ChEBI" id="CHEBI:15378"/>
        <dbReference type="ChEBI" id="CHEBI:33019"/>
        <dbReference type="ChEBI" id="CHEBI:37565"/>
        <dbReference type="ChEBI" id="CHEBI:167616"/>
        <dbReference type="ChEBI" id="CHEBI:167617"/>
        <dbReference type="EC" id="2.7.7.50"/>
    </reaction>
    <physiologicalReaction direction="left-to-right" evidence="10">
        <dbReference type="Rhea" id="RHEA:67013"/>
    </physiologicalReaction>
</comment>
<keyword evidence="9" id="KW-0539">Nucleus</keyword>
<dbReference type="SUPFAM" id="SSF50249">
    <property type="entry name" value="Nucleic acid-binding proteins"/>
    <property type="match status" value="1"/>
</dbReference>
<evidence type="ECO:0000256" key="8">
    <source>
        <dbReference type="ARBA" id="ARBA00023134"/>
    </source>
</evidence>
<dbReference type="HOGENOM" id="CLU_021710_0_2_1"/>
<evidence type="ECO:0000259" key="13">
    <source>
        <dbReference type="Pfam" id="PF03919"/>
    </source>
</evidence>
<dbReference type="STRING" id="1432141.A0A015MVM2"/>
<proteinExistence type="predicted"/>
<feature type="region of interest" description="Disordered" evidence="11">
    <location>
        <begin position="355"/>
        <end position="418"/>
    </location>
</feature>
<keyword evidence="8" id="KW-0342">GTP-binding</keyword>
<dbReference type="SMR" id="A0A015MVM2"/>
<dbReference type="Pfam" id="PF03919">
    <property type="entry name" value="mRNA_cap_C"/>
    <property type="match status" value="1"/>
</dbReference>
<dbReference type="InterPro" id="IPR012340">
    <property type="entry name" value="NA-bd_OB-fold"/>
</dbReference>
<dbReference type="Pfam" id="PF01331">
    <property type="entry name" value="mRNA_cap_enzyme"/>
    <property type="match status" value="1"/>
</dbReference>
<dbReference type="SUPFAM" id="SSF56091">
    <property type="entry name" value="DNA ligase/mRNA capping enzyme, catalytic domain"/>
    <property type="match status" value="1"/>
</dbReference>
<dbReference type="InterPro" id="IPR001339">
    <property type="entry name" value="mRNA_cap_enzyme_adenylation"/>
</dbReference>
<reference evidence="14 15" key="1">
    <citation type="submission" date="2014-02" db="EMBL/GenBank/DDBJ databases">
        <title>Single nucleus genome sequencing reveals high similarity among nuclei of an endomycorrhizal fungus.</title>
        <authorList>
            <person name="Lin K."/>
            <person name="Geurts R."/>
            <person name="Zhang Z."/>
            <person name="Limpens E."/>
            <person name="Saunders D.G."/>
            <person name="Mu D."/>
            <person name="Pang E."/>
            <person name="Cao H."/>
            <person name="Cha H."/>
            <person name="Lin T."/>
            <person name="Zhou Q."/>
            <person name="Shang Y."/>
            <person name="Li Y."/>
            <person name="Ivanov S."/>
            <person name="Sharma T."/>
            <person name="Velzen R.V."/>
            <person name="Ruijter N.D."/>
            <person name="Aanen D.K."/>
            <person name="Win J."/>
            <person name="Kamoun S."/>
            <person name="Bisseling T."/>
            <person name="Huang S."/>
        </authorList>
    </citation>
    <scope>NUCLEOTIDE SEQUENCE [LARGE SCALE GENOMIC DNA]</scope>
    <source>
        <strain evidence="15">DAOM197198w</strain>
    </source>
</reference>
<dbReference type="EMBL" id="JEMT01016397">
    <property type="protein sequence ID" value="EXX70823.1"/>
    <property type="molecule type" value="Genomic_DNA"/>
</dbReference>